<dbReference type="Pfam" id="PF13424">
    <property type="entry name" value="TPR_12"/>
    <property type="match status" value="3"/>
</dbReference>
<dbReference type="Gene3D" id="3.40.50.300">
    <property type="entry name" value="P-loop containing nucleotide triphosphate hydrolases"/>
    <property type="match status" value="1"/>
</dbReference>
<dbReference type="PANTHER" id="PTHR45641">
    <property type="entry name" value="TETRATRICOPEPTIDE REPEAT PROTEIN (AFU_ORTHOLOGUE AFUA_6G03870)"/>
    <property type="match status" value="1"/>
</dbReference>
<proteinExistence type="predicted"/>
<dbReference type="Proteomes" id="UP001313282">
    <property type="component" value="Unassembled WGS sequence"/>
</dbReference>
<feature type="repeat" description="TPR" evidence="3">
    <location>
        <begin position="787"/>
        <end position="820"/>
    </location>
</feature>
<evidence type="ECO:0000256" key="4">
    <source>
        <dbReference type="SAM" id="MobiDB-lite"/>
    </source>
</evidence>
<name>A0AAN8N801_9PEZI</name>
<dbReference type="InterPro" id="IPR031350">
    <property type="entry name" value="Goodbye_dom"/>
</dbReference>
<dbReference type="InterPro" id="IPR027417">
    <property type="entry name" value="P-loop_NTPase"/>
</dbReference>
<keyword evidence="7" id="KW-1185">Reference proteome</keyword>
<dbReference type="PANTHER" id="PTHR45641:SF19">
    <property type="entry name" value="NEPHROCYSTIN-3"/>
    <property type="match status" value="1"/>
</dbReference>
<sequence length="1095" mass="121134">MDTPQDQFAAIWAAAMERYQRASGVDLAAVQLPELGDIDSLKREIEDSQSRFEGYRNVRASLWGSLGAVLGPVEVLGGAVAEGTSAVFPASTAIMGAVSVLIRAARGVSQSYDYLQELFDDTKVVLARLKIHARKNISLELRAVFIEILSCILEIIGVSTKYVADGRAKRFVKGIFMPDDDPASQLKERLKKLVDQETATVGALSLDMTSDVLTQTMLTGDISRNMDIKINGIVDSLGKIFEQIGAGSDAAPAKIKAINFTIPLHMPFPRNSAFTGREKELKAIDKCFTRSEPSSGDAPVVCALIGTGGMGKTQVALQYAYQQSEGLTAVFWVSATAEEAVRTSFVDIMQQIVTEQAKVSWPESTPDYEALSIRLGIPGHLDNNGIVSSDPRIAGDIQSALFDWLQLPGNQKWLLIFDNADDLETFSVQDYFPKHGGGAILVTSRRPEFSHCAEQVELDGLDEDNAVKLLLRLAGSPDAAEADKLGATAVVEKLGFMPLAISHAGCFMHETKASASEYLRYYEGAFMTVQSRKPKLGWNYRNDTAATAWELSFSEVRKQDEEAASLLLTCSYLSPSEISESLWEDKGSDVESQLRQKGKISLLISYSLIKKSRAGSFSVHPVVHTWARERLDVADQLRMMESAMILIGTALKQTKFSRSKSEWDGREERRMAGHAKHIGKYLKPRFAEFLDYGEGTSSTKDTLDTIHKIAEIFSSQGNYKEAMEWHERVLAGREKTLGKDHPETLKVVNDIAWVLSYQGKYDEALQWYERALIGRESVLGKDHPDTLITVNNMAWIFSSQGKYNKAMQWYERALAVEKDLGKDHPETLTIVNDMALVFSHQGKYSEAIQWHERALTGREKTLGKDHPETLTTVSNMAGVFSKQGKLEEAMQWHERALAGREKALGKGHPATLATIDDIAGVFSCQGKLNEAMQWYERALVGKEKTLGKDHPRTLVTVNSMALVFSMQGKYDAAMEWYERALTGREKALGKDHPETLTTVNGIAGVFSKQGRNDEAVRWHERALAGRKTVLGSDHPDTLAIVSDIALILDSQAKCEKPQPRYKRTFNRFTKVFGKDHSPKPKGDHGGPSNNGNKAS</sequence>
<dbReference type="SMART" id="SM00028">
    <property type="entry name" value="TPR"/>
    <property type="match status" value="7"/>
</dbReference>
<dbReference type="Pfam" id="PF17109">
    <property type="entry name" value="Goodbye"/>
    <property type="match status" value="1"/>
</dbReference>
<accession>A0AAN8N801</accession>
<evidence type="ECO:0000256" key="1">
    <source>
        <dbReference type="ARBA" id="ARBA00022737"/>
    </source>
</evidence>
<keyword evidence="1" id="KW-0677">Repeat</keyword>
<feature type="compositionally biased region" description="Basic and acidic residues" evidence="4">
    <location>
        <begin position="1072"/>
        <end position="1084"/>
    </location>
</feature>
<dbReference type="Gene3D" id="1.25.40.10">
    <property type="entry name" value="Tetratricopeptide repeat domain"/>
    <property type="match status" value="3"/>
</dbReference>
<dbReference type="AlphaFoldDB" id="A0AAN8N801"/>
<keyword evidence="2 3" id="KW-0802">TPR repeat</keyword>
<reference evidence="6 7" key="1">
    <citation type="submission" date="2019-10" db="EMBL/GenBank/DDBJ databases">
        <authorList>
            <person name="Palmer J.M."/>
        </authorList>
    </citation>
    <scope>NUCLEOTIDE SEQUENCE [LARGE SCALE GENOMIC DNA]</scope>
    <source>
        <strain evidence="6 7">TWF718</strain>
    </source>
</reference>
<dbReference type="EMBL" id="JAVHNR010000001">
    <property type="protein sequence ID" value="KAK6356045.1"/>
    <property type="molecule type" value="Genomic_DNA"/>
</dbReference>
<evidence type="ECO:0000313" key="7">
    <source>
        <dbReference type="Proteomes" id="UP001313282"/>
    </source>
</evidence>
<protein>
    <recommendedName>
        <fullName evidence="5">Fungal STAND N-terminal Goodbye domain-containing protein</fullName>
    </recommendedName>
</protein>
<comment type="caution">
    <text evidence="6">The sequence shown here is derived from an EMBL/GenBank/DDBJ whole genome shotgun (WGS) entry which is preliminary data.</text>
</comment>
<dbReference type="PRINTS" id="PR00381">
    <property type="entry name" value="KINESINLIGHT"/>
</dbReference>
<organism evidence="6 7">
    <name type="scientific">Orbilia javanica</name>
    <dbReference type="NCBI Taxonomy" id="47235"/>
    <lineage>
        <taxon>Eukaryota</taxon>
        <taxon>Fungi</taxon>
        <taxon>Dikarya</taxon>
        <taxon>Ascomycota</taxon>
        <taxon>Pezizomycotina</taxon>
        <taxon>Orbiliomycetes</taxon>
        <taxon>Orbiliales</taxon>
        <taxon>Orbiliaceae</taxon>
        <taxon>Orbilia</taxon>
    </lineage>
</organism>
<dbReference type="GO" id="GO:0043531">
    <property type="term" value="F:ADP binding"/>
    <property type="evidence" value="ECO:0007669"/>
    <property type="project" value="InterPro"/>
</dbReference>
<dbReference type="SUPFAM" id="SSF48452">
    <property type="entry name" value="TPR-like"/>
    <property type="match status" value="1"/>
</dbReference>
<feature type="domain" description="Fungal STAND N-terminal Goodbye" evidence="5">
    <location>
        <begin position="12"/>
        <end position="132"/>
    </location>
</feature>
<dbReference type="InterPro" id="IPR011990">
    <property type="entry name" value="TPR-like_helical_dom_sf"/>
</dbReference>
<evidence type="ECO:0000256" key="2">
    <source>
        <dbReference type="ARBA" id="ARBA00022803"/>
    </source>
</evidence>
<evidence type="ECO:0000259" key="5">
    <source>
        <dbReference type="Pfam" id="PF17109"/>
    </source>
</evidence>
<dbReference type="SUPFAM" id="SSF52540">
    <property type="entry name" value="P-loop containing nucleoside triphosphate hydrolases"/>
    <property type="match status" value="1"/>
</dbReference>
<evidence type="ECO:0000256" key="3">
    <source>
        <dbReference type="PROSITE-ProRule" id="PRU00339"/>
    </source>
</evidence>
<dbReference type="PROSITE" id="PS50005">
    <property type="entry name" value="TPR"/>
    <property type="match status" value="1"/>
</dbReference>
<feature type="region of interest" description="Disordered" evidence="4">
    <location>
        <begin position="1070"/>
        <end position="1095"/>
    </location>
</feature>
<dbReference type="Pfam" id="PF13374">
    <property type="entry name" value="TPR_10"/>
    <property type="match status" value="2"/>
</dbReference>
<gene>
    <name evidence="6" type="ORF">TWF718_000419</name>
</gene>
<evidence type="ECO:0000313" key="6">
    <source>
        <dbReference type="EMBL" id="KAK6356045.1"/>
    </source>
</evidence>
<dbReference type="InterPro" id="IPR019734">
    <property type="entry name" value="TPR_rpt"/>
</dbReference>